<dbReference type="Proteomes" id="UP001465976">
    <property type="component" value="Unassembled WGS sequence"/>
</dbReference>
<accession>A0ABR3EHY7</accession>
<organism evidence="2 3">
    <name type="scientific">Marasmius crinis-equi</name>
    <dbReference type="NCBI Taxonomy" id="585013"/>
    <lineage>
        <taxon>Eukaryota</taxon>
        <taxon>Fungi</taxon>
        <taxon>Dikarya</taxon>
        <taxon>Basidiomycota</taxon>
        <taxon>Agaricomycotina</taxon>
        <taxon>Agaricomycetes</taxon>
        <taxon>Agaricomycetidae</taxon>
        <taxon>Agaricales</taxon>
        <taxon>Marasmiineae</taxon>
        <taxon>Marasmiaceae</taxon>
        <taxon>Marasmius</taxon>
    </lineage>
</organism>
<name>A0ABR3EHY7_9AGAR</name>
<reference evidence="2 3" key="1">
    <citation type="submission" date="2024-02" db="EMBL/GenBank/DDBJ databases">
        <title>A draft genome for the cacao thread blight pathogen Marasmius crinis-equi.</title>
        <authorList>
            <person name="Cohen S.P."/>
            <person name="Baruah I.K."/>
            <person name="Amoako-Attah I."/>
            <person name="Bukari Y."/>
            <person name="Meinhardt L.W."/>
            <person name="Bailey B.A."/>
        </authorList>
    </citation>
    <scope>NUCLEOTIDE SEQUENCE [LARGE SCALE GENOMIC DNA]</scope>
    <source>
        <strain evidence="2 3">GH-76</strain>
    </source>
</reference>
<dbReference type="EMBL" id="JBAHYK010005497">
    <property type="protein sequence ID" value="KAL0562496.1"/>
    <property type="molecule type" value="Genomic_DNA"/>
</dbReference>
<feature type="compositionally biased region" description="Pro residues" evidence="1">
    <location>
        <begin position="70"/>
        <end position="80"/>
    </location>
</feature>
<evidence type="ECO:0000313" key="3">
    <source>
        <dbReference type="Proteomes" id="UP001465976"/>
    </source>
</evidence>
<protein>
    <submittedName>
        <fullName evidence="2">Uncharacterized protein</fullName>
    </submittedName>
</protein>
<keyword evidence="3" id="KW-1185">Reference proteome</keyword>
<gene>
    <name evidence="2" type="ORF">V5O48_019591</name>
</gene>
<comment type="caution">
    <text evidence="2">The sequence shown here is derived from an EMBL/GenBank/DDBJ whole genome shotgun (WGS) entry which is preliminary data.</text>
</comment>
<feature type="non-terminal residue" evidence="2">
    <location>
        <position position="1"/>
    </location>
</feature>
<sequence length="178" mass="19433">GSFYDFQPGVKDLKVIVNEVESQAPPATPQWSFEEQMAMRADGNTHWDADSEFPLPFGYFDNMGSSTPIPDSPDSPPPQMPESSLDQSERAQADALAAFVLEAQREAEEEEAAAALARPRLSPTPPRHWIVHPRLVGLSIQANVTSKGIKYLDIVATPTGSIVPRMKDGPVIVTVHDL</sequence>
<feature type="non-terminal residue" evidence="2">
    <location>
        <position position="178"/>
    </location>
</feature>
<evidence type="ECO:0000256" key="1">
    <source>
        <dbReference type="SAM" id="MobiDB-lite"/>
    </source>
</evidence>
<evidence type="ECO:0000313" key="2">
    <source>
        <dbReference type="EMBL" id="KAL0562496.1"/>
    </source>
</evidence>
<feature type="region of interest" description="Disordered" evidence="1">
    <location>
        <begin position="60"/>
        <end position="91"/>
    </location>
</feature>
<proteinExistence type="predicted"/>